<dbReference type="SUPFAM" id="SSF56112">
    <property type="entry name" value="Protein kinase-like (PK-like)"/>
    <property type="match status" value="1"/>
</dbReference>
<dbReference type="PANTHER" id="PTHR11139:SF119">
    <property type="entry name" value="SERINE_THREONINE-PROTEIN KINASE SMG1"/>
    <property type="match status" value="1"/>
</dbReference>
<accession>A0AAD5UI38</accession>
<feature type="domain" description="FATC" evidence="11">
    <location>
        <begin position="2247"/>
        <end position="2279"/>
    </location>
</feature>
<dbReference type="GO" id="GO:0000184">
    <property type="term" value="P:nuclear-transcribed mRNA catabolic process, nonsense-mediated decay"/>
    <property type="evidence" value="ECO:0007669"/>
    <property type="project" value="UniProtKB-KW"/>
</dbReference>
<dbReference type="GO" id="GO:0005634">
    <property type="term" value="C:nucleus"/>
    <property type="evidence" value="ECO:0007669"/>
    <property type="project" value="TreeGrafter"/>
</dbReference>
<dbReference type="PANTHER" id="PTHR11139">
    <property type="entry name" value="ATAXIA TELANGIECTASIA MUTATED ATM -RELATED"/>
    <property type="match status" value="1"/>
</dbReference>
<dbReference type="GO" id="GO:0004674">
    <property type="term" value="F:protein serine/threonine kinase activity"/>
    <property type="evidence" value="ECO:0007669"/>
    <property type="project" value="UniProtKB-EC"/>
</dbReference>
<dbReference type="SMART" id="SM01345">
    <property type="entry name" value="Rapamycin_bind"/>
    <property type="match status" value="1"/>
</dbReference>
<dbReference type="InterPro" id="IPR036940">
    <property type="entry name" value="PI3/4_kinase_cat_sf"/>
</dbReference>
<dbReference type="GO" id="GO:0005737">
    <property type="term" value="C:cytoplasm"/>
    <property type="evidence" value="ECO:0007669"/>
    <property type="project" value="TreeGrafter"/>
</dbReference>
<dbReference type="SMART" id="SM01343">
    <property type="entry name" value="FATC"/>
    <property type="match status" value="1"/>
</dbReference>
<dbReference type="Gene3D" id="3.30.1010.10">
    <property type="entry name" value="Phosphatidylinositol 3-kinase Catalytic Subunit, Chain A, domain 4"/>
    <property type="match status" value="1"/>
</dbReference>
<evidence type="ECO:0000256" key="7">
    <source>
        <dbReference type="ARBA" id="ARBA00047899"/>
    </source>
</evidence>
<dbReference type="Pfam" id="PF15785">
    <property type="entry name" value="SMG1"/>
    <property type="match status" value="1"/>
</dbReference>
<gene>
    <name evidence="12" type="primary">SMG1</name>
    <name evidence="12" type="ORF">HK103_005591</name>
</gene>
<dbReference type="GO" id="GO:0031931">
    <property type="term" value="C:TORC1 complex"/>
    <property type="evidence" value="ECO:0007669"/>
    <property type="project" value="TreeGrafter"/>
</dbReference>
<dbReference type="PROSITE" id="PS50290">
    <property type="entry name" value="PI3_4_KINASE_3"/>
    <property type="match status" value="1"/>
</dbReference>
<reference evidence="12" key="1">
    <citation type="submission" date="2020-05" db="EMBL/GenBank/DDBJ databases">
        <title>Phylogenomic resolution of chytrid fungi.</title>
        <authorList>
            <person name="Stajich J.E."/>
            <person name="Amses K."/>
            <person name="Simmons R."/>
            <person name="Seto K."/>
            <person name="Myers J."/>
            <person name="Bonds A."/>
            <person name="Quandt C.A."/>
            <person name="Barry K."/>
            <person name="Liu P."/>
            <person name="Grigoriev I."/>
            <person name="Longcore J.E."/>
            <person name="James T.Y."/>
        </authorList>
    </citation>
    <scope>NUCLEOTIDE SEQUENCE</scope>
    <source>
        <strain evidence="12">PLAUS21</strain>
    </source>
</reference>
<evidence type="ECO:0000256" key="8">
    <source>
        <dbReference type="ARBA" id="ARBA00048679"/>
    </source>
</evidence>
<evidence type="ECO:0000256" key="1">
    <source>
        <dbReference type="ARBA" id="ARBA00012513"/>
    </source>
</evidence>
<dbReference type="InterPro" id="IPR014009">
    <property type="entry name" value="PIK_FAT"/>
</dbReference>
<dbReference type="Pfam" id="PF02260">
    <property type="entry name" value="FATC"/>
    <property type="match status" value="1"/>
</dbReference>
<protein>
    <recommendedName>
        <fullName evidence="1">non-specific serine/threonine protein kinase</fullName>
        <ecNumber evidence="1">2.7.11.1</ecNumber>
    </recommendedName>
</protein>
<comment type="catalytic activity">
    <reaction evidence="8">
        <text>L-seryl-[protein] + ATP = O-phospho-L-seryl-[protein] + ADP + H(+)</text>
        <dbReference type="Rhea" id="RHEA:17989"/>
        <dbReference type="Rhea" id="RHEA-COMP:9863"/>
        <dbReference type="Rhea" id="RHEA-COMP:11604"/>
        <dbReference type="ChEBI" id="CHEBI:15378"/>
        <dbReference type="ChEBI" id="CHEBI:29999"/>
        <dbReference type="ChEBI" id="CHEBI:30616"/>
        <dbReference type="ChEBI" id="CHEBI:83421"/>
        <dbReference type="ChEBI" id="CHEBI:456216"/>
        <dbReference type="EC" id="2.7.11.1"/>
    </reaction>
</comment>
<dbReference type="Pfam" id="PF00454">
    <property type="entry name" value="PI3_PI4_kinase"/>
    <property type="match status" value="1"/>
</dbReference>
<evidence type="ECO:0000313" key="13">
    <source>
        <dbReference type="Proteomes" id="UP001210925"/>
    </source>
</evidence>
<dbReference type="InterPro" id="IPR050517">
    <property type="entry name" value="DDR_Repair_Kinase"/>
</dbReference>
<evidence type="ECO:0000256" key="3">
    <source>
        <dbReference type="ARBA" id="ARBA00022741"/>
    </source>
</evidence>
<dbReference type="InterPro" id="IPR000403">
    <property type="entry name" value="PI3/4_kinase_cat_dom"/>
</dbReference>
<keyword evidence="2" id="KW-0808">Transferase</keyword>
<dbReference type="InterPro" id="IPR031559">
    <property type="entry name" value="SMG1"/>
</dbReference>
<dbReference type="Gene3D" id="1.10.1070.11">
    <property type="entry name" value="Phosphatidylinositol 3-/4-kinase, catalytic domain"/>
    <property type="match status" value="1"/>
</dbReference>
<evidence type="ECO:0000256" key="6">
    <source>
        <dbReference type="ARBA" id="ARBA00023161"/>
    </source>
</evidence>
<dbReference type="GO" id="GO:0016242">
    <property type="term" value="P:negative regulation of macroautophagy"/>
    <property type="evidence" value="ECO:0007669"/>
    <property type="project" value="TreeGrafter"/>
</dbReference>
<comment type="catalytic activity">
    <reaction evidence="7">
        <text>L-threonyl-[protein] + ATP = O-phospho-L-threonyl-[protein] + ADP + H(+)</text>
        <dbReference type="Rhea" id="RHEA:46608"/>
        <dbReference type="Rhea" id="RHEA-COMP:11060"/>
        <dbReference type="Rhea" id="RHEA-COMP:11605"/>
        <dbReference type="ChEBI" id="CHEBI:15378"/>
        <dbReference type="ChEBI" id="CHEBI:30013"/>
        <dbReference type="ChEBI" id="CHEBI:30616"/>
        <dbReference type="ChEBI" id="CHEBI:61977"/>
        <dbReference type="ChEBI" id="CHEBI:456216"/>
        <dbReference type="EC" id="2.7.11.1"/>
    </reaction>
</comment>
<dbReference type="InterPro" id="IPR011009">
    <property type="entry name" value="Kinase-like_dom_sf"/>
</dbReference>
<organism evidence="12 13">
    <name type="scientific">Boothiomyces macroporosus</name>
    <dbReference type="NCBI Taxonomy" id="261099"/>
    <lineage>
        <taxon>Eukaryota</taxon>
        <taxon>Fungi</taxon>
        <taxon>Fungi incertae sedis</taxon>
        <taxon>Chytridiomycota</taxon>
        <taxon>Chytridiomycota incertae sedis</taxon>
        <taxon>Chytridiomycetes</taxon>
        <taxon>Rhizophydiales</taxon>
        <taxon>Terramycetaceae</taxon>
        <taxon>Boothiomyces</taxon>
    </lineage>
</organism>
<dbReference type="GO" id="GO:0031932">
    <property type="term" value="C:TORC2 complex"/>
    <property type="evidence" value="ECO:0007669"/>
    <property type="project" value="TreeGrafter"/>
</dbReference>
<dbReference type="EMBL" id="JADGKB010000052">
    <property type="protein sequence ID" value="KAJ3256336.1"/>
    <property type="molecule type" value="Genomic_DNA"/>
</dbReference>
<name>A0AAD5UI38_9FUNG</name>
<dbReference type="PROSITE" id="PS00916">
    <property type="entry name" value="PI3_4_KINASE_2"/>
    <property type="match status" value="1"/>
</dbReference>
<evidence type="ECO:0000256" key="5">
    <source>
        <dbReference type="ARBA" id="ARBA00022840"/>
    </source>
</evidence>
<evidence type="ECO:0000256" key="4">
    <source>
        <dbReference type="ARBA" id="ARBA00022777"/>
    </source>
</evidence>
<dbReference type="EC" id="2.7.11.1" evidence="1"/>
<evidence type="ECO:0000259" key="9">
    <source>
        <dbReference type="PROSITE" id="PS50290"/>
    </source>
</evidence>
<dbReference type="GO" id="GO:0031929">
    <property type="term" value="P:TOR signaling"/>
    <property type="evidence" value="ECO:0007669"/>
    <property type="project" value="TreeGrafter"/>
</dbReference>
<dbReference type="InterPro" id="IPR003152">
    <property type="entry name" value="FATC_dom"/>
</dbReference>
<evidence type="ECO:0000259" key="11">
    <source>
        <dbReference type="PROSITE" id="PS51190"/>
    </source>
</evidence>
<proteinExistence type="predicted"/>
<dbReference type="InterPro" id="IPR018936">
    <property type="entry name" value="PI3/4_kinase_CS"/>
</dbReference>
<feature type="domain" description="FAT" evidence="10">
    <location>
        <begin position="240"/>
        <end position="778"/>
    </location>
</feature>
<dbReference type="PROSITE" id="PS51189">
    <property type="entry name" value="FAT"/>
    <property type="match status" value="1"/>
</dbReference>
<keyword evidence="3" id="KW-0547">Nucleotide-binding</keyword>
<evidence type="ECO:0000313" key="12">
    <source>
        <dbReference type="EMBL" id="KAJ3256336.1"/>
    </source>
</evidence>
<sequence>MENILKSVANSNIANVLQSAVISMDSLMFWGLWESARYLILKRLKCVFGGPLQTLEAIEKTLDAYIILFRQKSKSTHSQYCDLLKRQSHLLMFIEMLEIQILNAARGCSNICSTPPKHCILFFNANLKVCQDWFTRIRPKVTKCAIGSENDGVLLRNGFKSLTELFKNTQDKDWDERMHDCFNGLSKTLTNIKDTDGLIGLEKYWKKNMPRNVNSVYTSQGILKSLSINPLITQGNLEYAVQECTNYLSNHEEKNVVMDQLQHQLVTCYSALNDWDSLENFLNSDQNRLETYPFEAKLLNYWKTEELDSKVDDIANLVTEKGVSRAIFEIGLCNIKEKNLAILDQVQDLVSVCTVNSSFRTIDNLLIVQIMMHFINSQDSGIRIGKAKPKDRISMATVTGKNLGQWIELYHIFRRHEKQRDPDIDEIANILTFLSCDTKNLQLARRLINSMQQSLTPSATLKNIYKSARLNFELNNLGDTFSLLLDTINFPVDHPDTLDLEIKARACHWFALWNHPVKLEMNAKMLKAIEISLGSPPDFKTFSRMEDWISNTFFDLSTKIAPKFAKSWYLYGSFCYRFGRRILDDLIHNLHSEYVGEQLYSIQAVIKDQSDDCFEKIIKYFLFNLGEAREESLDFKNWKNELTLEEVQNIEEILLEIQGRLFEKFECCARSYFEYLQVYQFSLTEKIDNHKFNKAEVITTTLRLVRIFVRYGIAMDELFSSGFRETPLAPWKSVIPQLFSRLHHPEEYVRREISNLICRIGESTPHLIIYPTILGSTDNAETVSSDSYAFIINSLNINNETLVNDVKRWIQELQRITVLWEETWQTGLEHLRGDIQARVAKLNRDINRINSNTSLAEAEQTQLIDQTVSNILKPLLFSVEKMCENTYLKGATTPHERKFIDKYANKIEVAIAFLTTCKDFTDFDKIWSPFNDILQDIVSDSKNIKNSTLSLKNLSPYLSSLSGSAIHMPGLELDEMVMIDSCFNEVKLIPTKTKPKRIQLHSSNGKSYSYLLKGHEDLHLDERIQQFIAITNQLLQSESPTSSRELNARTYSVIPFGRSYGMIQWIDNAAGLFSLYRKWQYWEHTAKLLQRKEEVNVAASHPPRPYDNFMSKIQNAIKAGKLNKSLPRNQWPLDALKSVFLELRNETPSDILANELWTSSCTPISWWFKSKKFSQTVAVMSIIGYILGLGDRHLDNILIDLEEGSIVHVDFNVCFEKGKRLRVPETVPFRLTQNIVSAFGPTGIEGSFRIACQEVLKTLRKNQEILLTLLEAFIYDPLVDWTSNNTSEKQILNLNVNINLLVSRINEQKSPLQDLYLEIPVQINTIHHLANMLENSLNKLEIYTMELNQINDGLLLDISEEKLNQAKTVISECYDEVKLKHFANKKFLLNFKKNFESLRKVLLESVDERSKDFSFGNKFAEYIRKRKTVFSLVLNSIEWYSNFLESDFKLFVAQDYFGKQMDVLSAVIEESFSTSACKFAVDSVHNLLDLKSSSRIHHMDSMYKVIFSKDDSLNMLSKAVYDLKSLKAPLNIDKLGTKLQGNNNIVIKCHLLYIMSEFALIIHRFGKGNDVKNHLQNFMGDKFNIVLSSTQLYFGSRLIQSEDDSNALDPVYCSILAGVFSSLLEIFHQLSANKFIKDKGTTLKHLKQFPLEKIQLGFEKLSYILLREIMPLTVKSLVRGLSAVHLLCEKVSSLADEAASLLNVDSNTTQYYASVGKVQDSFEEFIHIISEEDHEAQIIYSQISNMMTLVEDMVESIQNYGSSLKCKLFLKLVVLVGSFFRDGIDFISNSSLVKVDPTAEFVIVFDESKLFRHHPKFKKSQQALKSYIELVLREVFLKPLNHTLTQYISSLGSDISINVVKTWGTFSSLSENTNVSIVDSARKILNFYIRNEDITLVGLKDMQKCVTSKAAEKYLESLEFRAVSSLENIKELISIKKMALERYQRIHAQSLYVNFDDIPALSYRKQYLQTLSGHISELQKLEKSFEDFEGAPNESKSVGDSYNLDYEKSIIAEFTSMCKGLILVEEGRLPTENIRTINWKIGQNLENVISYGDRLELISRKGVLDGTLEHLNSSIDGLHIEDSNDVLNNSVSKLHQAIESMKKIVEPILKIIDNILNYSKDTAYSEEVLNSFIMCKKQWKEVKENVHKAQKICNALAETKEGNLVQELQISVQSISNEVVKVISTIFTFSTLKEYTRSEVSETKLQNDTEEIDTQKFNREQTRNLTAVNVLKLIKAKLDGADNPDHKHNSIEEHVDYLVRSATDINNLSKMYEGWMSWI</sequence>
<dbReference type="PROSITE" id="PS51190">
    <property type="entry name" value="FATC"/>
    <property type="match status" value="1"/>
</dbReference>
<feature type="domain" description="PI3K/PI4K catalytic" evidence="9">
    <location>
        <begin position="982"/>
        <end position="1324"/>
    </location>
</feature>
<evidence type="ECO:0000256" key="2">
    <source>
        <dbReference type="ARBA" id="ARBA00022679"/>
    </source>
</evidence>
<dbReference type="GO" id="GO:0005524">
    <property type="term" value="F:ATP binding"/>
    <property type="evidence" value="ECO:0007669"/>
    <property type="project" value="UniProtKB-KW"/>
</dbReference>
<comment type="caution">
    <text evidence="12">The sequence shown here is derived from an EMBL/GenBank/DDBJ whole genome shotgun (WGS) entry which is preliminary data.</text>
</comment>
<keyword evidence="13" id="KW-1185">Reference proteome</keyword>
<dbReference type="Proteomes" id="UP001210925">
    <property type="component" value="Unassembled WGS sequence"/>
</dbReference>
<evidence type="ECO:0000259" key="10">
    <source>
        <dbReference type="PROSITE" id="PS51189"/>
    </source>
</evidence>
<keyword evidence="6" id="KW-0866">Nonsense-mediated mRNA decay</keyword>
<keyword evidence="4 12" id="KW-0418">Kinase</keyword>
<dbReference type="SMART" id="SM00146">
    <property type="entry name" value="PI3Kc"/>
    <property type="match status" value="1"/>
</dbReference>
<keyword evidence="5" id="KW-0067">ATP-binding</keyword>